<dbReference type="Proteomes" id="UP000320776">
    <property type="component" value="Chromosome"/>
</dbReference>
<organism evidence="1 2">
    <name type="scientific">Sporomusa termitida</name>
    <dbReference type="NCBI Taxonomy" id="2377"/>
    <lineage>
        <taxon>Bacteria</taxon>
        <taxon>Bacillati</taxon>
        <taxon>Bacillota</taxon>
        <taxon>Negativicutes</taxon>
        <taxon>Selenomonadales</taxon>
        <taxon>Sporomusaceae</taxon>
        <taxon>Sporomusa</taxon>
    </lineage>
</organism>
<dbReference type="AlphaFoldDB" id="A0A517DYH4"/>
<accession>A0A517DYH4</accession>
<dbReference type="EMBL" id="CP036259">
    <property type="protein sequence ID" value="QDR82407.1"/>
    <property type="molecule type" value="Genomic_DNA"/>
</dbReference>
<name>A0A517DYH4_9FIRM</name>
<reference evidence="1 2" key="1">
    <citation type="submission" date="2019-02" db="EMBL/GenBank/DDBJ databases">
        <title>Closed genome of Sporomusa termitida DSM 4440.</title>
        <authorList>
            <person name="Poehlein A."/>
            <person name="Daniel R."/>
        </authorList>
    </citation>
    <scope>NUCLEOTIDE SEQUENCE [LARGE SCALE GENOMIC DNA]</scope>
    <source>
        <strain evidence="1 2">DSM 4440</strain>
    </source>
</reference>
<proteinExistence type="predicted"/>
<evidence type="ECO:0000313" key="1">
    <source>
        <dbReference type="EMBL" id="QDR82407.1"/>
    </source>
</evidence>
<sequence length="97" mass="10785">MTGISKATPNIIIVNMTEWETLLTSQLACPTGNSSIVDTEFILSMLANNKTKANEKYMEYMGVKLPEIQQAETFEHLYTLSMSGLLESTTKSLTEMS</sequence>
<evidence type="ECO:0000313" key="2">
    <source>
        <dbReference type="Proteomes" id="UP000320776"/>
    </source>
</evidence>
<keyword evidence="2" id="KW-1185">Reference proteome</keyword>
<dbReference type="KEGG" id="sted:SPTER_38350"/>
<protein>
    <submittedName>
        <fullName evidence="1">Uncharacterized protein</fullName>
    </submittedName>
</protein>
<gene>
    <name evidence="1" type="ORF">SPTER_38350</name>
</gene>